<keyword evidence="5 9" id="KW-1133">Transmembrane helix</keyword>
<evidence type="ECO:0000256" key="8">
    <source>
        <dbReference type="ARBA" id="ARBA00023180"/>
    </source>
</evidence>
<keyword evidence="8" id="KW-0325">Glycoprotein</keyword>
<organism evidence="13">
    <name type="scientific">Conopomorpha sinensis</name>
    <name type="common">litch fruit borer</name>
    <dbReference type="NCBI Taxonomy" id="940481"/>
    <lineage>
        <taxon>Eukaryota</taxon>
        <taxon>Metazoa</taxon>
        <taxon>Ecdysozoa</taxon>
        <taxon>Arthropoda</taxon>
        <taxon>Hexapoda</taxon>
        <taxon>Insecta</taxon>
        <taxon>Pterygota</taxon>
        <taxon>Neoptera</taxon>
        <taxon>Endopterygota</taxon>
        <taxon>Lepidoptera</taxon>
        <taxon>Glossata</taxon>
        <taxon>Ditrysia</taxon>
        <taxon>Tineoidea</taxon>
        <taxon>Gracillariidae</taxon>
        <taxon>Conopomorpha</taxon>
    </lineage>
</organism>
<dbReference type="AlphaFoldDB" id="A0A3S7SGS7"/>
<feature type="domain" description="Ionotropic receptor 75a N-terminal" evidence="12">
    <location>
        <begin position="18"/>
        <end position="213"/>
    </location>
</feature>
<comment type="subcellular location">
    <subcellularLocation>
        <location evidence="1">Cell membrane</location>
        <topology evidence="1">Multi-pass membrane protein</topology>
    </subcellularLocation>
</comment>
<feature type="transmembrane region" description="Helical" evidence="9">
    <location>
        <begin position="406"/>
        <end position="429"/>
    </location>
</feature>
<dbReference type="GO" id="GO:0005886">
    <property type="term" value="C:plasma membrane"/>
    <property type="evidence" value="ECO:0007669"/>
    <property type="project" value="UniProtKB-SubCell"/>
</dbReference>
<dbReference type="Pfam" id="PF00060">
    <property type="entry name" value="Lig_chan"/>
    <property type="match status" value="1"/>
</dbReference>
<dbReference type="PANTHER" id="PTHR42643">
    <property type="entry name" value="IONOTROPIC RECEPTOR 20A-RELATED"/>
    <property type="match status" value="1"/>
</dbReference>
<keyword evidence="3" id="KW-1003">Cell membrane</keyword>
<evidence type="ECO:0000256" key="4">
    <source>
        <dbReference type="ARBA" id="ARBA00022692"/>
    </source>
</evidence>
<keyword evidence="7 13" id="KW-0675">Receptor</keyword>
<feature type="transmembrane region" description="Helical" evidence="9">
    <location>
        <begin position="341"/>
        <end position="361"/>
    </location>
</feature>
<feature type="signal peptide" evidence="10">
    <location>
        <begin position="1"/>
        <end position="16"/>
    </location>
</feature>
<dbReference type="PANTHER" id="PTHR42643:SF33">
    <property type="entry name" value="GLUTAMATE RECEPTOR 2-LIKE PROTEIN"/>
    <property type="match status" value="1"/>
</dbReference>
<protein>
    <submittedName>
        <fullName evidence="13">Putative ionotropic receptor 3</fullName>
    </submittedName>
</protein>
<feature type="domain" description="Ionotropic glutamate receptor C-terminal" evidence="11">
    <location>
        <begin position="341"/>
        <end position="520"/>
    </location>
</feature>
<evidence type="ECO:0000256" key="3">
    <source>
        <dbReference type="ARBA" id="ARBA00022475"/>
    </source>
</evidence>
<name>A0A3S7SGS7_9NEOP</name>
<dbReference type="EMBL" id="MF625617">
    <property type="protein sequence ID" value="AXY83444.1"/>
    <property type="molecule type" value="mRNA"/>
</dbReference>
<dbReference type="GO" id="GO:0050906">
    <property type="term" value="P:detection of stimulus involved in sensory perception"/>
    <property type="evidence" value="ECO:0007669"/>
    <property type="project" value="UniProtKB-ARBA"/>
</dbReference>
<evidence type="ECO:0000256" key="2">
    <source>
        <dbReference type="ARBA" id="ARBA00008685"/>
    </source>
</evidence>
<evidence type="ECO:0000259" key="11">
    <source>
        <dbReference type="Pfam" id="PF00060"/>
    </source>
</evidence>
<keyword evidence="10" id="KW-0732">Signal</keyword>
<reference evidence="13" key="1">
    <citation type="submission" date="2017-08" db="EMBL/GenBank/DDBJ databases">
        <title>Analysis of the Antennal Transcriptome and Chemosensory-related Genes of Conopomorpha sinensis Bradley (Lepidoptera: Gracilariidae).</title>
        <authorList>
            <person name="Li P."/>
            <person name="Liu Y."/>
            <person name="Wang S."/>
            <person name="Sun H."/>
        </authorList>
    </citation>
    <scope>NUCLEOTIDE SEQUENCE</scope>
</reference>
<accession>A0A3S7SGS7</accession>
<dbReference type="Gene3D" id="1.10.287.70">
    <property type="match status" value="1"/>
</dbReference>
<evidence type="ECO:0000256" key="5">
    <source>
        <dbReference type="ARBA" id="ARBA00022989"/>
    </source>
</evidence>
<feature type="transmembrane region" description="Helical" evidence="9">
    <location>
        <begin position="595"/>
        <end position="616"/>
    </location>
</feature>
<keyword evidence="4 9" id="KW-0812">Transmembrane</keyword>
<dbReference type="InterPro" id="IPR057074">
    <property type="entry name" value="IR75A_N"/>
</dbReference>
<feature type="chain" id="PRO_5019432639" evidence="10">
    <location>
        <begin position="17"/>
        <end position="642"/>
    </location>
</feature>
<sequence>MLSNLLILCFVSSVLGNRVDFLKDFILHQGRSASVVSFVSGSNYDKIKFCKEILLFNEQCAVNLKFQMGKNYETHKLYVADYKHSELLLNEAYKTNNLIYPNRWIIFYDENEISSDIFTNSTENLKMIQEDEYFDNAKRDVEMKYAENNIGINTEVYFVFVEEDVYYVFLVYKLRPQMPLVWEKYGDWSIPSGFDRPHPVSPVAMRRRDLKGYPVVSTAVYLHNQSYEMSQNYIKRDVDTLSKVVYYMSRHLVEWVGGTHVRNTTDSWGYLRPDGTFDGIVRELYDGRSDFSSTVLIMMRSRLSAVEYILPPAPLEANFVFKKPSLAAVTNIYVLPFSRGVWVALCVLMTVAAVTLFAVSFKDEVYNKQGNSSVLQRASLCFHDTLCLVFQQGTAFDPDSISARQILLLGLMSFMFLYTAYSANVVALLQSASSEINNVETLLRSPLGIGAEDVIYNRQIFEKETRPAHRALYVKKGLPQGERFFMTVEEGVRRMREGMFAFHSEPTATFDEVQRTFLEHEKCNLGSIKFTEFLYPYFGIGKTSHIKEVLRIGVIRIAESGVQVRTNRRMMSNPPKCVSGTAMFTAVRLLDILPAVQSMFVLYAVALIVFGLEIYVHRRELRRKTDPDIKDRTPEIQDWPLD</sequence>
<dbReference type="Pfam" id="PF24576">
    <property type="entry name" value="IR75A_N"/>
    <property type="match status" value="1"/>
</dbReference>
<dbReference type="InterPro" id="IPR052192">
    <property type="entry name" value="Insect_Ionotropic_Sensory_Rcpt"/>
</dbReference>
<evidence type="ECO:0000256" key="6">
    <source>
        <dbReference type="ARBA" id="ARBA00023136"/>
    </source>
</evidence>
<dbReference type="GO" id="GO:0015276">
    <property type="term" value="F:ligand-gated monoatomic ion channel activity"/>
    <property type="evidence" value="ECO:0007669"/>
    <property type="project" value="InterPro"/>
</dbReference>
<dbReference type="SUPFAM" id="SSF53850">
    <property type="entry name" value="Periplasmic binding protein-like II"/>
    <property type="match status" value="1"/>
</dbReference>
<evidence type="ECO:0000259" key="12">
    <source>
        <dbReference type="Pfam" id="PF24576"/>
    </source>
</evidence>
<comment type="similarity">
    <text evidence="2">Belongs to the glutamate-gated ion channel (TC 1.A.10.1) family.</text>
</comment>
<evidence type="ECO:0000256" key="10">
    <source>
        <dbReference type="SAM" id="SignalP"/>
    </source>
</evidence>
<dbReference type="InterPro" id="IPR001320">
    <property type="entry name" value="Iontro_rcpt_C"/>
</dbReference>
<proteinExistence type="evidence at transcript level"/>
<evidence type="ECO:0000256" key="1">
    <source>
        <dbReference type="ARBA" id="ARBA00004651"/>
    </source>
</evidence>
<evidence type="ECO:0000313" key="13">
    <source>
        <dbReference type="EMBL" id="AXY83444.1"/>
    </source>
</evidence>
<keyword evidence="6 9" id="KW-0472">Membrane</keyword>
<evidence type="ECO:0000256" key="9">
    <source>
        <dbReference type="SAM" id="Phobius"/>
    </source>
</evidence>
<evidence type="ECO:0000256" key="7">
    <source>
        <dbReference type="ARBA" id="ARBA00023170"/>
    </source>
</evidence>